<organism evidence="2 3">
    <name type="scientific">Allopusillimonas soli</name>
    <dbReference type="NCBI Taxonomy" id="659016"/>
    <lineage>
        <taxon>Bacteria</taxon>
        <taxon>Pseudomonadati</taxon>
        <taxon>Pseudomonadota</taxon>
        <taxon>Betaproteobacteria</taxon>
        <taxon>Burkholderiales</taxon>
        <taxon>Alcaligenaceae</taxon>
        <taxon>Allopusillimonas</taxon>
    </lineage>
</organism>
<dbReference type="OrthoDB" id="9810880at2"/>
<dbReference type="Pfam" id="PF08543">
    <property type="entry name" value="Phos_pyr_kin"/>
    <property type="match status" value="1"/>
</dbReference>
<dbReference type="GO" id="GO:0009229">
    <property type="term" value="P:thiamine diphosphate biosynthetic process"/>
    <property type="evidence" value="ECO:0007669"/>
    <property type="project" value="UniProtKB-UniPathway"/>
</dbReference>
<name>A0A853F8P7_9BURK</name>
<dbReference type="AlphaFoldDB" id="A0A853F8P7"/>
<comment type="caution">
    <text evidence="2">The sequence shown here is derived from an EMBL/GenBank/DDBJ whole genome shotgun (WGS) entry which is preliminary data.</text>
</comment>
<dbReference type="PANTHER" id="PTHR20858">
    <property type="entry name" value="PHOSPHOMETHYLPYRIMIDINE KINASE"/>
    <property type="match status" value="1"/>
</dbReference>
<evidence type="ECO:0000313" key="2">
    <source>
        <dbReference type="EMBL" id="NYT36178.1"/>
    </source>
</evidence>
<evidence type="ECO:0000259" key="1">
    <source>
        <dbReference type="Pfam" id="PF08543"/>
    </source>
</evidence>
<dbReference type="Proteomes" id="UP000580517">
    <property type="component" value="Unassembled WGS sequence"/>
</dbReference>
<dbReference type="InterPro" id="IPR013749">
    <property type="entry name" value="PM/HMP-P_kinase-1"/>
</dbReference>
<keyword evidence="3" id="KW-1185">Reference proteome</keyword>
<proteinExistence type="predicted"/>
<dbReference type="PANTHER" id="PTHR20858:SF17">
    <property type="entry name" value="HYDROXYMETHYLPYRIMIDINE_PHOSPHOMETHYLPYRIMIDINE KINASE THI20-RELATED"/>
    <property type="match status" value="1"/>
</dbReference>
<accession>A0A853F8P7</accession>
<protein>
    <submittedName>
        <fullName evidence="2">Bifunctional hydroxymethylpyrimidine kinase/phosphomethylpyrimidine kinase</fullName>
    </submittedName>
</protein>
<dbReference type="UniPathway" id="UPA00060">
    <property type="reaction ID" value="UER00138"/>
</dbReference>
<reference evidence="2 3" key="1">
    <citation type="submission" date="2020-07" db="EMBL/GenBank/DDBJ databases">
        <title>Taxonomic revisions and descriptions of new bacterial species based on genomic comparisons in the high-G+C-content subgroup of the family Alcaligenaceae.</title>
        <authorList>
            <person name="Szabo A."/>
            <person name="Felfoldi T."/>
        </authorList>
    </citation>
    <scope>NUCLEOTIDE SEQUENCE [LARGE SCALE GENOMIC DNA]</scope>
    <source>
        <strain evidence="2 3">DSM 25264</strain>
    </source>
</reference>
<dbReference type="EMBL" id="JACCEW010000001">
    <property type="protein sequence ID" value="NYT36178.1"/>
    <property type="molecule type" value="Genomic_DNA"/>
</dbReference>
<sequence length="267" mass="28081">MQSTQPPVVLIFGAFDPSGSSSLPADAVTCASLGCHPLGTLTAIQVRDSANLESILPVGPETIDDQARCVLEDMNVQAIKVGALYTAEAVSVLAQIAADYNHVPLLLQLAPYPDESALEDIDTEDVQMAMLELLLPQTDVVVIDHLLLEQWQSQGIFAGSDAQTPAQAMLEFGAGWLLTTGASLRPGQRGYMLQGSRGETMSWPLQPPPERLADADGPLACAVTAELANGKPVPQAVEAAIAVAAPLAARYFQPGMGLRLINRSAAS</sequence>
<dbReference type="SUPFAM" id="SSF53613">
    <property type="entry name" value="Ribokinase-like"/>
    <property type="match status" value="1"/>
</dbReference>
<keyword evidence="2" id="KW-0808">Transferase</keyword>
<dbReference type="GO" id="GO:0009228">
    <property type="term" value="P:thiamine biosynthetic process"/>
    <property type="evidence" value="ECO:0007669"/>
    <property type="project" value="TreeGrafter"/>
</dbReference>
<keyword evidence="2" id="KW-0418">Kinase</keyword>
<dbReference type="GO" id="GO:0008972">
    <property type="term" value="F:phosphomethylpyrimidine kinase activity"/>
    <property type="evidence" value="ECO:0007669"/>
    <property type="project" value="TreeGrafter"/>
</dbReference>
<gene>
    <name evidence="2" type="ORF">H0A68_04780</name>
</gene>
<dbReference type="Gene3D" id="3.40.1190.20">
    <property type="match status" value="1"/>
</dbReference>
<dbReference type="InterPro" id="IPR029056">
    <property type="entry name" value="Ribokinase-like"/>
</dbReference>
<dbReference type="GO" id="GO:0008902">
    <property type="term" value="F:hydroxymethylpyrimidine kinase activity"/>
    <property type="evidence" value="ECO:0007669"/>
    <property type="project" value="TreeGrafter"/>
</dbReference>
<dbReference type="GO" id="GO:0005829">
    <property type="term" value="C:cytosol"/>
    <property type="evidence" value="ECO:0007669"/>
    <property type="project" value="TreeGrafter"/>
</dbReference>
<evidence type="ECO:0000313" key="3">
    <source>
        <dbReference type="Proteomes" id="UP000580517"/>
    </source>
</evidence>
<feature type="domain" description="Pyridoxamine kinase/Phosphomethylpyrimidine kinase" evidence="1">
    <location>
        <begin position="16"/>
        <end position="257"/>
    </location>
</feature>
<dbReference type="RefSeq" id="WP_129968085.1">
    <property type="nucleotide sequence ID" value="NZ_JACCEW010000001.1"/>
</dbReference>